<dbReference type="PANTHER" id="PTHR10357:SF179">
    <property type="entry name" value="NEUTRAL AND BASIC AMINO ACID TRANSPORT PROTEIN RBAT"/>
    <property type="match status" value="1"/>
</dbReference>
<dbReference type="SUPFAM" id="SSF51445">
    <property type="entry name" value="(Trans)glycosidases"/>
    <property type="match status" value="1"/>
</dbReference>
<protein>
    <submittedName>
        <fullName evidence="2">Maltodextrin glycosyltransferase</fullName>
    </submittedName>
</protein>
<dbReference type="SMART" id="SM00642">
    <property type="entry name" value="Aamy"/>
    <property type="match status" value="1"/>
</dbReference>
<dbReference type="EMBL" id="AP018712">
    <property type="protein sequence ID" value="BBE30490.1"/>
    <property type="molecule type" value="Genomic_DNA"/>
</dbReference>
<reference evidence="2 3" key="1">
    <citation type="submission" date="2018-06" db="EMBL/GenBank/DDBJ databases">
        <title>Genome sequencing of Oceanotoga sp. sy52.</title>
        <authorList>
            <person name="Mori K."/>
        </authorList>
    </citation>
    <scope>NUCLEOTIDE SEQUENCE [LARGE SCALE GENOMIC DNA]</scope>
    <source>
        <strain evidence="3">sy52</strain>
    </source>
</reference>
<dbReference type="GO" id="GO:0004556">
    <property type="term" value="F:alpha-amylase activity"/>
    <property type="evidence" value="ECO:0007669"/>
    <property type="project" value="TreeGrafter"/>
</dbReference>
<dbReference type="InParanoid" id="A0A7G1G2C2"/>
<dbReference type="Gene3D" id="3.20.20.80">
    <property type="entry name" value="Glycosidases"/>
    <property type="match status" value="1"/>
</dbReference>
<dbReference type="Pfam" id="PF00128">
    <property type="entry name" value="Alpha-amylase"/>
    <property type="match status" value="1"/>
</dbReference>
<dbReference type="AlphaFoldDB" id="A0A7G1G2C2"/>
<dbReference type="KEGG" id="ocy:OSSY52_06310"/>
<dbReference type="GO" id="GO:0016740">
    <property type="term" value="F:transferase activity"/>
    <property type="evidence" value="ECO:0007669"/>
    <property type="project" value="UniProtKB-KW"/>
</dbReference>
<dbReference type="GO" id="GO:0009313">
    <property type="term" value="P:oligosaccharide catabolic process"/>
    <property type="evidence" value="ECO:0007669"/>
    <property type="project" value="TreeGrafter"/>
</dbReference>
<proteinExistence type="predicted"/>
<dbReference type="CDD" id="cd11335">
    <property type="entry name" value="AmyAc_MTase_N"/>
    <property type="match status" value="1"/>
</dbReference>
<accession>A0A7G1G2C2</accession>
<organism evidence="2 3">
    <name type="scientific">Tepiditoga spiralis</name>
    <dbReference type="NCBI Taxonomy" id="2108365"/>
    <lineage>
        <taxon>Bacteria</taxon>
        <taxon>Thermotogati</taxon>
        <taxon>Thermotogota</taxon>
        <taxon>Thermotogae</taxon>
        <taxon>Petrotogales</taxon>
        <taxon>Petrotogaceae</taxon>
        <taxon>Tepiditoga</taxon>
    </lineage>
</organism>
<dbReference type="PANTHER" id="PTHR10357">
    <property type="entry name" value="ALPHA-AMYLASE FAMILY MEMBER"/>
    <property type="match status" value="1"/>
</dbReference>
<feature type="domain" description="Glycosyl hydrolase family 13 catalytic" evidence="1">
    <location>
        <begin position="103"/>
        <end position="553"/>
    </location>
</feature>
<dbReference type="InterPro" id="IPR017853">
    <property type="entry name" value="GH"/>
</dbReference>
<sequence>MDNLKGIYSFLVKKIKDGKTNYAVPKRWMPDNYEGNIKLRGRKFFVNPYEYFSEIIETILKNSNESEKYNKPLSFIKKEQTPNWIKSSIFYGAHVRSTSAYIHTESHLFESIDSEGYTEGGTFLKMIALLPYLKQFNVECIYLLPITQSSNKFKKGEVGSPYSVKDFFKVEKDFHDTLLEDEFNPNDEFAAFVEAAHRLNIRVVLDFVPRTAARDNNLILEHPEWFYWIDSKEKNKFKPPYLKTLKFEQPALENLEILYNDEAVKQHLKKFKFDPKTQDPNKWENFVMKNKNNENFLDEIEKEFGVITVPGFSDWINDPQPTWDDVTFLRLYMSHPETAEKYLSKDQPPYVLFDVVKASKFPGKEKNVELWNTIANIMPFYQKNFGIDGARLDMGHALPKELEHMIIENAKKYDPSFAIIAEELNMDNHIKAKDSGYDGILGNSWWTEPRYKEGWLKKVVSDIMVNISLPAFATSETPDSPRAVTRDGKELFSKMSGVLNTFMPNGITFINSGYEIFEKQPMNTGLDFDNPIEQKFENLKPTDQFYGKLAFFDWYALHWNVDHHMVKLLKLLGKIKEEHKNLLLKSENYKFIDFGNDAFVMFWWNGEEGIVIPVNLNKEHPFYFDINLGYYTWRGYHKVKTLIENYRRGESEWEVQDGTLKVGINPFEARVFLIK</sequence>
<gene>
    <name evidence="2" type="ORF">OSSY52_06310</name>
</gene>
<evidence type="ECO:0000259" key="1">
    <source>
        <dbReference type="SMART" id="SM00642"/>
    </source>
</evidence>
<keyword evidence="2" id="KW-0808">Transferase</keyword>
<evidence type="ECO:0000313" key="2">
    <source>
        <dbReference type="EMBL" id="BBE30490.1"/>
    </source>
</evidence>
<dbReference type="InterPro" id="IPR006047">
    <property type="entry name" value="GH13_cat_dom"/>
</dbReference>
<dbReference type="Proteomes" id="UP000516361">
    <property type="component" value="Chromosome"/>
</dbReference>
<keyword evidence="3" id="KW-1185">Reference proteome</keyword>
<evidence type="ECO:0000313" key="3">
    <source>
        <dbReference type="Proteomes" id="UP000516361"/>
    </source>
</evidence>
<dbReference type="RefSeq" id="WP_190615582.1">
    <property type="nucleotide sequence ID" value="NZ_AP018712.1"/>
</dbReference>
<name>A0A7G1G2C2_9BACT</name>